<dbReference type="PROSITE" id="PS50005">
    <property type="entry name" value="TPR"/>
    <property type="match status" value="1"/>
</dbReference>
<dbReference type="PRINTS" id="PR00449">
    <property type="entry name" value="RASTRNSFRMNG"/>
</dbReference>
<dbReference type="PROSITE" id="PS51419">
    <property type="entry name" value="RAB"/>
    <property type="match status" value="1"/>
</dbReference>
<dbReference type="SMART" id="SM00174">
    <property type="entry name" value="RHO"/>
    <property type="match status" value="1"/>
</dbReference>
<dbReference type="PROSITE" id="PS51421">
    <property type="entry name" value="RAS"/>
    <property type="match status" value="1"/>
</dbReference>
<dbReference type="EMBL" id="SCEB01214699">
    <property type="protein sequence ID" value="RXM33699.1"/>
    <property type="molecule type" value="Genomic_DNA"/>
</dbReference>
<dbReference type="AlphaFoldDB" id="A0A444UEV7"/>
<dbReference type="SUPFAM" id="SSF48452">
    <property type="entry name" value="TPR-like"/>
    <property type="match status" value="1"/>
</dbReference>
<evidence type="ECO:0000256" key="3">
    <source>
        <dbReference type="ARBA" id="ARBA00022803"/>
    </source>
</evidence>
<dbReference type="GO" id="GO:0003924">
    <property type="term" value="F:GTPase activity"/>
    <property type="evidence" value="ECO:0007669"/>
    <property type="project" value="InterPro"/>
</dbReference>
<protein>
    <submittedName>
        <fullName evidence="6">Ras-related protein Rab-33B</fullName>
    </submittedName>
</protein>
<keyword evidence="2" id="KW-0547">Nucleotide-binding</keyword>
<proteinExistence type="predicted"/>
<dbReference type="InterPro" id="IPR021183">
    <property type="entry name" value="NatA_aux_su"/>
</dbReference>
<evidence type="ECO:0000313" key="6">
    <source>
        <dbReference type="EMBL" id="RXM33699.1"/>
    </source>
</evidence>
<dbReference type="PANTHER" id="PTHR22767:SF5">
    <property type="entry name" value="N-ALPHA-ACETYLTRANSFERASE 16, NATA AUXILIARY SUBUNIT"/>
    <property type="match status" value="1"/>
</dbReference>
<evidence type="ECO:0000256" key="1">
    <source>
        <dbReference type="ARBA" id="ARBA00022737"/>
    </source>
</evidence>
<feature type="compositionally biased region" description="Basic and acidic residues" evidence="5">
    <location>
        <begin position="178"/>
        <end position="189"/>
    </location>
</feature>
<dbReference type="Gene3D" id="1.25.40.1040">
    <property type="match status" value="1"/>
</dbReference>
<evidence type="ECO:0000313" key="7">
    <source>
        <dbReference type="Proteomes" id="UP000289886"/>
    </source>
</evidence>
<dbReference type="NCBIfam" id="TIGR00231">
    <property type="entry name" value="small_GTP"/>
    <property type="match status" value="1"/>
</dbReference>
<dbReference type="Proteomes" id="UP000289886">
    <property type="component" value="Unassembled WGS sequence"/>
</dbReference>
<feature type="region of interest" description="Disordered" evidence="5">
    <location>
        <begin position="145"/>
        <end position="189"/>
    </location>
</feature>
<gene>
    <name evidence="6" type="ORF">EOD39_14780</name>
</gene>
<dbReference type="SMART" id="SM00173">
    <property type="entry name" value="RAS"/>
    <property type="match status" value="1"/>
</dbReference>
<dbReference type="GO" id="GO:0005525">
    <property type="term" value="F:GTP binding"/>
    <property type="evidence" value="ECO:0007669"/>
    <property type="project" value="InterPro"/>
</dbReference>
<sequence>MTTYIRGVTSWHIYGLLLRSDKKYVEAIKCYRNALKLDKDNLQILRDLSLLQIQMRDLEGYRQFFEITDDQFDFHAYCMRKTTLHAYVELLKLEDVPRRHSFYCAIEIYLQLHDNPLTSQSKEQEADSENLSAKELKKMLSKQRRAQKKAKLEEEHKRVEREQQQNQKKKRDEEEEASGPKEELTPERLERIQIWDTAGQERFRKSMVEHYYRNVHAIVFVYDITKLSTFESLPDWIEECARHSVSPSVPRIMVGNKCDLTDTCQISTSCAQRLADNYNLPLFETSAKDPSEKEHVDAIFMTLAYKLKNHKPLRLKQLPRESSMVHLSQEGPL</sequence>
<evidence type="ECO:0000256" key="2">
    <source>
        <dbReference type="ARBA" id="ARBA00022741"/>
    </source>
</evidence>
<keyword evidence="3 4" id="KW-0802">TPR repeat</keyword>
<dbReference type="SUPFAM" id="SSF52540">
    <property type="entry name" value="P-loop containing nucleoside triphosphate hydrolases"/>
    <property type="match status" value="1"/>
</dbReference>
<dbReference type="GO" id="GO:0031415">
    <property type="term" value="C:NatA complex"/>
    <property type="evidence" value="ECO:0007669"/>
    <property type="project" value="TreeGrafter"/>
</dbReference>
<keyword evidence="7" id="KW-1185">Reference proteome</keyword>
<dbReference type="InterPro" id="IPR019734">
    <property type="entry name" value="TPR_rpt"/>
</dbReference>
<dbReference type="Gene3D" id="3.40.50.300">
    <property type="entry name" value="P-loop containing nucleotide triphosphate hydrolases"/>
    <property type="match status" value="1"/>
</dbReference>
<dbReference type="InterPro" id="IPR005225">
    <property type="entry name" value="Small_GTP-bd"/>
</dbReference>
<keyword evidence="1" id="KW-0677">Repeat</keyword>
<evidence type="ECO:0000256" key="4">
    <source>
        <dbReference type="PROSITE-ProRule" id="PRU00339"/>
    </source>
</evidence>
<dbReference type="PANTHER" id="PTHR22767">
    <property type="entry name" value="N-TERMINAL ACETYLTRANSFERASE-RELATED"/>
    <property type="match status" value="1"/>
</dbReference>
<evidence type="ECO:0000256" key="5">
    <source>
        <dbReference type="SAM" id="MobiDB-lite"/>
    </source>
</evidence>
<comment type="caution">
    <text evidence="6">The sequence shown here is derived from an EMBL/GenBank/DDBJ whole genome shotgun (WGS) entry which is preliminary data.</text>
</comment>
<dbReference type="SMART" id="SM00175">
    <property type="entry name" value="RAB"/>
    <property type="match status" value="1"/>
</dbReference>
<reference evidence="6 7" key="1">
    <citation type="submission" date="2019-01" db="EMBL/GenBank/DDBJ databases">
        <title>Draft Genome and Complete Hox-Cluster Characterization of the Sterlet Sturgeon (Acipenser ruthenus).</title>
        <authorList>
            <person name="Wei Q."/>
        </authorList>
    </citation>
    <scope>NUCLEOTIDE SEQUENCE [LARGE SCALE GENOMIC DNA]</scope>
    <source>
        <strain evidence="6">WHYD16114868_AA</strain>
        <tissue evidence="6">Blood</tissue>
    </source>
</reference>
<feature type="compositionally biased region" description="Basic and acidic residues" evidence="5">
    <location>
        <begin position="150"/>
        <end position="163"/>
    </location>
</feature>
<feature type="repeat" description="TPR" evidence="4">
    <location>
        <begin position="8"/>
        <end position="41"/>
    </location>
</feature>
<name>A0A444UEV7_ACIRT</name>
<accession>A0A444UEV7</accession>
<organism evidence="6 7">
    <name type="scientific">Acipenser ruthenus</name>
    <name type="common">Sterlet sturgeon</name>
    <dbReference type="NCBI Taxonomy" id="7906"/>
    <lineage>
        <taxon>Eukaryota</taxon>
        <taxon>Metazoa</taxon>
        <taxon>Chordata</taxon>
        <taxon>Craniata</taxon>
        <taxon>Vertebrata</taxon>
        <taxon>Euteleostomi</taxon>
        <taxon>Actinopterygii</taxon>
        <taxon>Chondrostei</taxon>
        <taxon>Acipenseriformes</taxon>
        <taxon>Acipenseridae</taxon>
        <taxon>Acipenser</taxon>
    </lineage>
</organism>
<dbReference type="FunFam" id="3.40.50.300:FF:002685">
    <property type="entry name" value="RAB33A, member RAS oncogene family"/>
    <property type="match status" value="1"/>
</dbReference>
<dbReference type="InterPro" id="IPR011990">
    <property type="entry name" value="TPR-like_helical_dom_sf"/>
</dbReference>
<dbReference type="InterPro" id="IPR001806">
    <property type="entry name" value="Small_GTPase"/>
</dbReference>
<dbReference type="InterPro" id="IPR027417">
    <property type="entry name" value="P-loop_NTPase"/>
</dbReference>
<dbReference type="Pfam" id="PF12569">
    <property type="entry name" value="NatA_aux_su"/>
    <property type="match status" value="1"/>
</dbReference>